<dbReference type="GO" id="GO:0016020">
    <property type="term" value="C:membrane"/>
    <property type="evidence" value="ECO:0007669"/>
    <property type="project" value="UniProtKB-SubCell"/>
</dbReference>
<dbReference type="OrthoDB" id="10250282at2759"/>
<reference evidence="6" key="1">
    <citation type="journal article" date="2018" name="Nat. Microbiol.">
        <title>Leveraging single-cell genomics to expand the fungal tree of life.</title>
        <authorList>
            <person name="Ahrendt S.R."/>
            <person name="Quandt C.A."/>
            <person name="Ciobanu D."/>
            <person name="Clum A."/>
            <person name="Salamov A."/>
            <person name="Andreopoulos B."/>
            <person name="Cheng J.F."/>
            <person name="Woyke T."/>
            <person name="Pelin A."/>
            <person name="Henrissat B."/>
            <person name="Reynolds N.K."/>
            <person name="Benny G.L."/>
            <person name="Smith M.E."/>
            <person name="James T.Y."/>
            <person name="Grigoriev I.V."/>
        </authorList>
    </citation>
    <scope>NUCLEOTIDE SEQUENCE [LARGE SCALE GENOMIC DNA]</scope>
</reference>
<protein>
    <submittedName>
        <fullName evidence="5">Beta-lactamase/transpeptidase-like protein</fullName>
    </submittedName>
</protein>
<dbReference type="Gene3D" id="3.40.710.10">
    <property type="entry name" value="DD-peptidase/beta-lactamase superfamily"/>
    <property type="match status" value="1"/>
</dbReference>
<evidence type="ECO:0000259" key="4">
    <source>
        <dbReference type="Pfam" id="PF00144"/>
    </source>
</evidence>
<dbReference type="Pfam" id="PF00144">
    <property type="entry name" value="Beta-lactamase"/>
    <property type="match status" value="1"/>
</dbReference>
<keyword evidence="6" id="KW-1185">Reference proteome</keyword>
<evidence type="ECO:0000313" key="6">
    <source>
        <dbReference type="Proteomes" id="UP000269721"/>
    </source>
</evidence>
<evidence type="ECO:0000313" key="5">
    <source>
        <dbReference type="EMBL" id="RKO86728.1"/>
    </source>
</evidence>
<feature type="domain" description="Beta-lactamase-related" evidence="4">
    <location>
        <begin position="28"/>
        <end position="340"/>
    </location>
</feature>
<dbReference type="Proteomes" id="UP000269721">
    <property type="component" value="Unassembled WGS sequence"/>
</dbReference>
<name>A0A4P9W6W9_9FUNG</name>
<dbReference type="PANTHER" id="PTHR46825">
    <property type="entry name" value="D-ALANYL-D-ALANINE-CARBOXYPEPTIDASE/ENDOPEPTIDASE AMPH"/>
    <property type="match status" value="1"/>
</dbReference>
<dbReference type="SUPFAM" id="SSF56601">
    <property type="entry name" value="beta-lactamase/transpeptidase-like"/>
    <property type="match status" value="1"/>
</dbReference>
<keyword evidence="2" id="KW-0472">Membrane</keyword>
<evidence type="ECO:0000256" key="2">
    <source>
        <dbReference type="ARBA" id="ARBA00023136"/>
    </source>
</evidence>
<evidence type="ECO:0000256" key="1">
    <source>
        <dbReference type="ARBA" id="ARBA00004370"/>
    </source>
</evidence>
<comment type="similarity">
    <text evidence="3">Belongs to the peptidase S12 family.</text>
</comment>
<dbReference type="AlphaFoldDB" id="A0A4P9W6W9"/>
<organism evidence="5 6">
    <name type="scientific">Blyttiomyces helicus</name>
    <dbReference type="NCBI Taxonomy" id="388810"/>
    <lineage>
        <taxon>Eukaryota</taxon>
        <taxon>Fungi</taxon>
        <taxon>Fungi incertae sedis</taxon>
        <taxon>Chytridiomycota</taxon>
        <taxon>Chytridiomycota incertae sedis</taxon>
        <taxon>Chytridiomycetes</taxon>
        <taxon>Chytridiomycetes incertae sedis</taxon>
        <taxon>Blyttiomyces</taxon>
    </lineage>
</organism>
<evidence type="ECO:0000256" key="3">
    <source>
        <dbReference type="ARBA" id="ARBA00038215"/>
    </source>
</evidence>
<dbReference type="InterPro" id="IPR012338">
    <property type="entry name" value="Beta-lactam/transpept-like"/>
</dbReference>
<accession>A0A4P9W6W9</accession>
<dbReference type="InterPro" id="IPR050491">
    <property type="entry name" value="AmpC-like"/>
</dbReference>
<comment type="subcellular location">
    <subcellularLocation>
        <location evidence="1">Membrane</location>
    </subcellularLocation>
</comment>
<proteinExistence type="inferred from homology"/>
<gene>
    <name evidence="5" type="ORF">BDK51DRAFT_27236</name>
</gene>
<dbReference type="InterPro" id="IPR001466">
    <property type="entry name" value="Beta-lactam-related"/>
</dbReference>
<dbReference type="EMBL" id="KZ997959">
    <property type="protein sequence ID" value="RKO86728.1"/>
    <property type="molecule type" value="Genomic_DNA"/>
</dbReference>
<dbReference type="PANTHER" id="PTHR46825:SF11">
    <property type="entry name" value="PENICILLIN-BINDING PROTEIN 4"/>
    <property type="match status" value="1"/>
</dbReference>
<sequence length="369" mass="41089">MPCESSLDVALTQRLDAEVQEWVSRTFTGSVLVARNNELLLWRGYGLGVREFNVPTTPDMKYRIGSITKQFVAAAALKMQEEGLLNIDSTVDTFKVEGFSDAKGSQITLRQLFNHSSGASLTWGCIPDYVNKEYHATKTIPATNRELFHRFADKPLKFAPGSQWDYSNSNYVLASIIMENILGYPIQDYIQAKILGPLGMVDSGFDKEREIVPNFAHGYSYDKKTDTWHHPPAISRTILGVVAGLHSTVHDLYLWNRGAIVGDFLSEESKDAFFRQQLVRSEDPGDLPELYGMGIAVPTKHNGRTSVAHGSEVEGFRGIAETYAEDEGKLSICILANNDSLKLVPMALRLAAIAFGEDYEIPSEEKKEE</sequence>